<evidence type="ECO:0000256" key="1">
    <source>
        <dbReference type="ARBA" id="ARBA00044953"/>
    </source>
</evidence>
<feature type="compositionally biased region" description="Low complexity" evidence="2">
    <location>
        <begin position="109"/>
        <end position="126"/>
    </location>
</feature>
<accession>A0AAE1LKR7</accession>
<comment type="caution">
    <text evidence="4">The sequence shown here is derived from an EMBL/GenBank/DDBJ whole genome shotgun (WGS) entry which is preliminary data.</text>
</comment>
<gene>
    <name evidence="4" type="ORF">KUF71_000425</name>
</gene>
<organism evidence="4 5">
    <name type="scientific">Frankliniella fusca</name>
    <dbReference type="NCBI Taxonomy" id="407009"/>
    <lineage>
        <taxon>Eukaryota</taxon>
        <taxon>Metazoa</taxon>
        <taxon>Ecdysozoa</taxon>
        <taxon>Arthropoda</taxon>
        <taxon>Hexapoda</taxon>
        <taxon>Insecta</taxon>
        <taxon>Pterygota</taxon>
        <taxon>Neoptera</taxon>
        <taxon>Paraneoptera</taxon>
        <taxon>Thysanoptera</taxon>
        <taxon>Terebrantia</taxon>
        <taxon>Thripoidea</taxon>
        <taxon>Thripidae</taxon>
        <taxon>Frankliniella</taxon>
    </lineage>
</organism>
<dbReference type="PANTHER" id="PTHR21184:SF6">
    <property type="entry name" value="CONSERVED PLASMA MEMBRANE PROTEIN"/>
    <property type="match status" value="1"/>
</dbReference>
<comment type="similarity">
    <text evidence="1">Belongs to the menorin family.</text>
</comment>
<protein>
    <submittedName>
        <fullName evidence="4">Protein FAM151B</fullName>
    </submittedName>
</protein>
<reference evidence="4" key="1">
    <citation type="submission" date="2021-07" db="EMBL/GenBank/DDBJ databases">
        <authorList>
            <person name="Catto M.A."/>
            <person name="Jacobson A."/>
            <person name="Kennedy G."/>
            <person name="Labadie P."/>
            <person name="Hunt B.G."/>
            <person name="Srinivasan R."/>
        </authorList>
    </citation>
    <scope>NUCLEOTIDE SEQUENCE</scope>
    <source>
        <strain evidence="4">PL_HMW_Pooled</strain>
        <tissue evidence="4">Head</tissue>
    </source>
</reference>
<feature type="region of interest" description="Disordered" evidence="2">
    <location>
        <begin position="101"/>
        <end position="128"/>
    </location>
</feature>
<dbReference type="Proteomes" id="UP001219518">
    <property type="component" value="Unassembled WGS sequence"/>
</dbReference>
<name>A0AAE1LKR7_9NEOP</name>
<dbReference type="PANTHER" id="PTHR21184">
    <property type="entry name" value="MENORIN (DENDRITIC BRANCHING PROTEIN)"/>
    <property type="match status" value="1"/>
</dbReference>
<dbReference type="EMBL" id="JAHWGI010001142">
    <property type="protein sequence ID" value="KAK3923343.1"/>
    <property type="molecule type" value="Genomic_DNA"/>
</dbReference>
<sequence length="437" mass="46481">QSSRCLPAGNTPPEASRPSVPFRLEQLRVRSRPSRSRQQSANAAAPREHHASRNTPSPTPTMARLSPWTLAQARAPAVLVVAALLSLSGLHHAASQTTGEAVGTSTAMPASHAPAVAEQAAPAAAPKEVDPQDVAGFFNIKGDLTKITWAHAVNSKALLAQSLNDSGIMMLEADVVLGTTPESPNQVPVMGHPPETTSDLSLEEFLRSVVTHNKVNNETKKGVKLDFKSINVYEKAIDSLKQTFGAVPAFPVWLNADILPGPVRATAVPVDAARFLAKAKAQYPFLLLSLGWTTRWGQGLDGETVPESLARYDNTSVQSMLTALDEAGVTQPITYAVRAAFVAHSLDELTMLLNETRQEPGKRATLTVWSSDATDVVDVDQLRKNILAIGKDRVYLDVGEDLAKRLDLASSALSTCASAATTLLACAACALALLRAL</sequence>
<evidence type="ECO:0000313" key="5">
    <source>
        <dbReference type="Proteomes" id="UP001219518"/>
    </source>
</evidence>
<feature type="domain" description="Menorin-like" evidence="3">
    <location>
        <begin position="143"/>
        <end position="402"/>
    </location>
</feature>
<feature type="region of interest" description="Disordered" evidence="2">
    <location>
        <begin position="1"/>
        <end position="63"/>
    </location>
</feature>
<dbReference type="Pfam" id="PF10223">
    <property type="entry name" value="Menorin_N"/>
    <property type="match status" value="1"/>
</dbReference>
<evidence type="ECO:0000313" key="4">
    <source>
        <dbReference type="EMBL" id="KAK3923343.1"/>
    </source>
</evidence>
<feature type="compositionally biased region" description="Low complexity" evidence="2">
    <location>
        <begin position="36"/>
        <end position="45"/>
    </location>
</feature>
<evidence type="ECO:0000256" key="2">
    <source>
        <dbReference type="SAM" id="MobiDB-lite"/>
    </source>
</evidence>
<keyword evidence="5" id="KW-1185">Reference proteome</keyword>
<proteinExistence type="inferred from homology"/>
<dbReference type="AlphaFoldDB" id="A0AAE1LKR7"/>
<reference evidence="4" key="2">
    <citation type="journal article" date="2023" name="BMC Genomics">
        <title>Pest status, molecular evolution, and epigenetic factors derived from the genome assembly of Frankliniella fusca, a thysanopteran phytovirus vector.</title>
        <authorList>
            <person name="Catto M.A."/>
            <person name="Labadie P.E."/>
            <person name="Jacobson A.L."/>
            <person name="Kennedy G.G."/>
            <person name="Srinivasan R."/>
            <person name="Hunt B.G."/>
        </authorList>
    </citation>
    <scope>NUCLEOTIDE SEQUENCE</scope>
    <source>
        <strain evidence="4">PL_HMW_Pooled</strain>
    </source>
</reference>
<dbReference type="InterPro" id="IPR019356">
    <property type="entry name" value="Menorin_dom"/>
</dbReference>
<dbReference type="GO" id="GO:0005615">
    <property type="term" value="C:extracellular space"/>
    <property type="evidence" value="ECO:0007669"/>
    <property type="project" value="TreeGrafter"/>
</dbReference>
<feature type="non-terminal residue" evidence="4">
    <location>
        <position position="437"/>
    </location>
</feature>
<evidence type="ECO:0000259" key="3">
    <source>
        <dbReference type="Pfam" id="PF10223"/>
    </source>
</evidence>